<dbReference type="Pfam" id="PF02633">
    <property type="entry name" value="Creatininase"/>
    <property type="match status" value="1"/>
</dbReference>
<dbReference type="EMBL" id="QBKN01000005">
    <property type="protein sequence ID" value="PTX50334.1"/>
    <property type="molecule type" value="Genomic_DNA"/>
</dbReference>
<comment type="caution">
    <text evidence="6">The sequence shown here is derived from an EMBL/GenBank/DDBJ whole genome shotgun (WGS) entry which is preliminary data.</text>
</comment>
<comment type="similarity">
    <text evidence="5">Belongs to the creatininase superfamily.</text>
</comment>
<dbReference type="Proteomes" id="UP000244069">
    <property type="component" value="Unassembled WGS sequence"/>
</dbReference>
<keyword evidence="7" id="KW-1185">Reference proteome</keyword>
<evidence type="ECO:0000256" key="1">
    <source>
        <dbReference type="ARBA" id="ARBA00001947"/>
    </source>
</evidence>
<dbReference type="PANTHER" id="PTHR35005">
    <property type="entry name" value="3-DEHYDRO-SCYLLO-INOSOSE HYDROLASE"/>
    <property type="match status" value="1"/>
</dbReference>
<dbReference type="RefSeq" id="WP_107975232.1">
    <property type="nucleotide sequence ID" value="NZ_BMEZ01000005.1"/>
</dbReference>
<dbReference type="GO" id="GO:0046872">
    <property type="term" value="F:metal ion binding"/>
    <property type="evidence" value="ECO:0007669"/>
    <property type="project" value="UniProtKB-KW"/>
</dbReference>
<evidence type="ECO:0000256" key="5">
    <source>
        <dbReference type="ARBA" id="ARBA00024029"/>
    </source>
</evidence>
<dbReference type="GO" id="GO:0016811">
    <property type="term" value="F:hydrolase activity, acting on carbon-nitrogen (but not peptide) bonds, in linear amides"/>
    <property type="evidence" value="ECO:0007669"/>
    <property type="project" value="TreeGrafter"/>
</dbReference>
<evidence type="ECO:0000313" key="7">
    <source>
        <dbReference type="Proteomes" id="UP000244069"/>
    </source>
</evidence>
<keyword evidence="4" id="KW-0862">Zinc</keyword>
<dbReference type="InterPro" id="IPR003785">
    <property type="entry name" value="Creatininase/forma_Hydrolase"/>
</dbReference>
<proteinExistence type="inferred from homology"/>
<dbReference type="GO" id="GO:0009231">
    <property type="term" value="P:riboflavin biosynthetic process"/>
    <property type="evidence" value="ECO:0007669"/>
    <property type="project" value="TreeGrafter"/>
</dbReference>
<dbReference type="AlphaFoldDB" id="A0A2T6B2Q3"/>
<evidence type="ECO:0000256" key="4">
    <source>
        <dbReference type="ARBA" id="ARBA00022833"/>
    </source>
</evidence>
<dbReference type="PANTHER" id="PTHR35005:SF1">
    <property type="entry name" value="2-AMINO-5-FORMYLAMINO-6-RIBOSYLAMINOPYRIMIDIN-4(3H)-ONE 5'-MONOPHOSPHATE DEFORMYLASE"/>
    <property type="match status" value="1"/>
</dbReference>
<reference evidence="6 7" key="1">
    <citation type="submission" date="2018-04" db="EMBL/GenBank/DDBJ databases">
        <title>Genomic Encyclopedia of Archaeal and Bacterial Type Strains, Phase II (KMG-II): from individual species to whole genera.</title>
        <authorList>
            <person name="Goeker M."/>
        </authorList>
    </citation>
    <scope>NUCLEOTIDE SEQUENCE [LARGE SCALE GENOMIC DNA]</scope>
    <source>
        <strain evidence="6 7">DSM 29329</strain>
    </source>
</reference>
<accession>A0A2T6B2Q3</accession>
<evidence type="ECO:0000313" key="6">
    <source>
        <dbReference type="EMBL" id="PTX50334.1"/>
    </source>
</evidence>
<dbReference type="InterPro" id="IPR024087">
    <property type="entry name" value="Creatininase-like_sf"/>
</dbReference>
<comment type="cofactor">
    <cofactor evidence="1">
        <name>Zn(2+)</name>
        <dbReference type="ChEBI" id="CHEBI:29105"/>
    </cofactor>
</comment>
<protein>
    <submittedName>
        <fullName evidence="6">Creatinine amidohydrolase</fullName>
    </submittedName>
</protein>
<keyword evidence="3 6" id="KW-0378">Hydrolase</keyword>
<organism evidence="6 7">
    <name type="scientific">Allosediminivita pacifica</name>
    <dbReference type="NCBI Taxonomy" id="1267769"/>
    <lineage>
        <taxon>Bacteria</taxon>
        <taxon>Pseudomonadati</taxon>
        <taxon>Pseudomonadota</taxon>
        <taxon>Alphaproteobacteria</taxon>
        <taxon>Rhodobacterales</taxon>
        <taxon>Paracoccaceae</taxon>
        <taxon>Allosediminivita</taxon>
    </lineage>
</organism>
<sequence>MSRFDWYERRAPEFDAVDPARSIAILPTAAVEQHGPHLPVGTDTMIAEGMLGRFRESCPEDLDVAILPVMAVGKSNEHLWAKGTLTLSAQTALAAWTEIGLSVARAGYRKVVIVNSHGGNLDLVSILSRELRVQAGMLAVKCQWGGFGHPHGMYPEHELRFGIHGGDVETSLMLAFRPDCVDIEQAKDFRSSAESDPIPPVGGISRGWIASDLNPDGTVGDASAATAEKGTKTAEHQVSGFIELLRKVAKMDLPTAPTVVPKG</sequence>
<evidence type="ECO:0000256" key="3">
    <source>
        <dbReference type="ARBA" id="ARBA00022801"/>
    </source>
</evidence>
<dbReference type="SUPFAM" id="SSF102215">
    <property type="entry name" value="Creatininase"/>
    <property type="match status" value="1"/>
</dbReference>
<gene>
    <name evidence="6" type="ORF">C8N44_105194</name>
</gene>
<dbReference type="OrthoDB" id="9801445at2"/>
<keyword evidence="2" id="KW-0479">Metal-binding</keyword>
<dbReference type="Gene3D" id="3.40.50.10310">
    <property type="entry name" value="Creatininase"/>
    <property type="match status" value="1"/>
</dbReference>
<evidence type="ECO:0000256" key="2">
    <source>
        <dbReference type="ARBA" id="ARBA00022723"/>
    </source>
</evidence>
<name>A0A2T6B2Q3_9RHOB</name>